<accession>A0A2M9DH48</accession>
<dbReference type="OrthoDB" id="9800876at2"/>
<dbReference type="RefSeq" id="WP_076978466.1">
    <property type="nucleotide sequence ID" value="NZ_CP019124.1"/>
</dbReference>
<dbReference type="AlphaFoldDB" id="A0A1U7DEP1"/>
<dbReference type="STRING" id="1267768.BV394_00765"/>
<dbReference type="EMBL" id="CP019124">
    <property type="protein sequence ID" value="APX88442.1"/>
    <property type="molecule type" value="Genomic_DNA"/>
</dbReference>
<name>A0A1U7DEP1_9RHOB</name>
<evidence type="ECO:0000313" key="1">
    <source>
        <dbReference type="EMBL" id="APX88442.1"/>
    </source>
</evidence>
<dbReference type="Gene3D" id="1.10.1660.10">
    <property type="match status" value="1"/>
</dbReference>
<proteinExistence type="predicted"/>
<keyword evidence="2" id="KW-1185">Reference proteome</keyword>
<accession>A0A1U7DEP1</accession>
<gene>
    <name evidence="1" type="ORF">BV394_00765</name>
</gene>
<protein>
    <submittedName>
        <fullName evidence="1">Uncharacterized protein</fullName>
    </submittedName>
</protein>
<organism evidence="1 2">
    <name type="scientific">Brevirhabdus pacifica</name>
    <dbReference type="NCBI Taxonomy" id="1267768"/>
    <lineage>
        <taxon>Bacteria</taxon>
        <taxon>Pseudomonadati</taxon>
        <taxon>Pseudomonadota</taxon>
        <taxon>Alphaproteobacteria</taxon>
        <taxon>Rhodobacterales</taxon>
        <taxon>Paracoccaceae</taxon>
        <taxon>Brevirhabdus</taxon>
    </lineage>
</organism>
<reference evidence="1 2" key="1">
    <citation type="submission" date="2017-01" db="EMBL/GenBank/DDBJ databases">
        <title>Genomic analysis of Xuhuaishuia manganoxidans DY6-4.</title>
        <authorList>
            <person name="Wang X."/>
        </authorList>
    </citation>
    <scope>NUCLEOTIDE SEQUENCE [LARGE SCALE GENOMIC DNA]</scope>
    <source>
        <strain evidence="1 2">DY6-4</strain>
    </source>
</reference>
<evidence type="ECO:0000313" key="2">
    <source>
        <dbReference type="Proteomes" id="UP000187266"/>
    </source>
</evidence>
<dbReference type="Proteomes" id="UP000187266">
    <property type="component" value="Chromosome"/>
</dbReference>
<sequence length="113" mass="12876">MTERFSEDEALAAVARLDRRRLHSYLEARIVTPVQTEGGQVFRRIDLVRMELLCELEEDFGLNEDALAMVISLIDQLHEARGDLNCVLEALQDEPRELQAKVGAALSRLRAER</sequence>